<dbReference type="EC" id="2.7.13.3" evidence="2"/>
<evidence type="ECO:0000256" key="4">
    <source>
        <dbReference type="ARBA" id="ARBA00022679"/>
    </source>
</evidence>
<evidence type="ECO:0000256" key="2">
    <source>
        <dbReference type="ARBA" id="ARBA00012438"/>
    </source>
</evidence>
<organism evidence="9 10">
    <name type="scientific">Sphingobacterium humi</name>
    <dbReference type="NCBI Taxonomy" id="1796905"/>
    <lineage>
        <taxon>Bacteria</taxon>
        <taxon>Pseudomonadati</taxon>
        <taxon>Bacteroidota</taxon>
        <taxon>Sphingobacteriia</taxon>
        <taxon>Sphingobacteriales</taxon>
        <taxon>Sphingobacteriaceae</taxon>
        <taxon>Sphingobacterium</taxon>
    </lineage>
</organism>
<dbReference type="SMART" id="SM00387">
    <property type="entry name" value="HATPase_c"/>
    <property type="match status" value="1"/>
</dbReference>
<proteinExistence type="predicted"/>
<evidence type="ECO:0000256" key="3">
    <source>
        <dbReference type="ARBA" id="ARBA00022553"/>
    </source>
</evidence>
<feature type="domain" description="Histidine kinase" evidence="8">
    <location>
        <begin position="205"/>
        <end position="415"/>
    </location>
</feature>
<dbReference type="GO" id="GO:0016036">
    <property type="term" value="P:cellular response to phosphate starvation"/>
    <property type="evidence" value="ECO:0007669"/>
    <property type="project" value="TreeGrafter"/>
</dbReference>
<comment type="caution">
    <text evidence="9">The sequence shown here is derived from an EMBL/GenBank/DDBJ whole genome shotgun (WGS) entry which is preliminary data.</text>
</comment>
<dbReference type="InterPro" id="IPR003594">
    <property type="entry name" value="HATPase_dom"/>
</dbReference>
<evidence type="ECO:0000256" key="6">
    <source>
        <dbReference type="ARBA" id="ARBA00023012"/>
    </source>
</evidence>
<keyword evidence="7" id="KW-0812">Transmembrane</keyword>
<dbReference type="CDD" id="cd00082">
    <property type="entry name" value="HisKA"/>
    <property type="match status" value="1"/>
</dbReference>
<dbReference type="PRINTS" id="PR00344">
    <property type="entry name" value="BCTRLSENSOR"/>
</dbReference>
<dbReference type="InterPro" id="IPR036890">
    <property type="entry name" value="HATPase_C_sf"/>
</dbReference>
<reference evidence="9 10" key="1">
    <citation type="submission" date="2019-12" db="EMBL/GenBank/DDBJ databases">
        <authorList>
            <person name="Dong K."/>
        </authorList>
    </citation>
    <scope>NUCLEOTIDE SEQUENCE [LARGE SCALE GENOMIC DNA]</scope>
    <source>
        <strain evidence="9 10">JCM 31225</strain>
    </source>
</reference>
<keyword evidence="6" id="KW-0902">Two-component regulatory system</keyword>
<dbReference type="Pfam" id="PF02518">
    <property type="entry name" value="HATPase_c"/>
    <property type="match status" value="1"/>
</dbReference>
<evidence type="ECO:0000256" key="5">
    <source>
        <dbReference type="ARBA" id="ARBA00022777"/>
    </source>
</evidence>
<dbReference type="Proteomes" id="UP000435036">
    <property type="component" value="Unassembled WGS sequence"/>
</dbReference>
<evidence type="ECO:0000313" key="9">
    <source>
        <dbReference type="EMBL" id="MVZ60409.1"/>
    </source>
</evidence>
<evidence type="ECO:0000259" key="8">
    <source>
        <dbReference type="PROSITE" id="PS50109"/>
    </source>
</evidence>
<dbReference type="InterPro" id="IPR036097">
    <property type="entry name" value="HisK_dim/P_sf"/>
</dbReference>
<dbReference type="SUPFAM" id="SSF55874">
    <property type="entry name" value="ATPase domain of HSP90 chaperone/DNA topoisomerase II/histidine kinase"/>
    <property type="match status" value="1"/>
</dbReference>
<dbReference type="Gene3D" id="3.30.565.10">
    <property type="entry name" value="Histidine kinase-like ATPase, C-terminal domain"/>
    <property type="match status" value="1"/>
</dbReference>
<dbReference type="GO" id="GO:0005886">
    <property type="term" value="C:plasma membrane"/>
    <property type="evidence" value="ECO:0007669"/>
    <property type="project" value="TreeGrafter"/>
</dbReference>
<evidence type="ECO:0000256" key="7">
    <source>
        <dbReference type="SAM" id="Phobius"/>
    </source>
</evidence>
<keyword evidence="5 9" id="KW-0418">Kinase</keyword>
<keyword evidence="10" id="KW-1185">Reference proteome</keyword>
<sequence>MAKKEAQNLSSKSVLAAIYYLEQDEVPAAEHEKTKNQLLKTISRKNIAIFDDKNKRFTGDMPVDANISYRFMEEIRHKQSADFSDDSYFYHGLYYEDNQGNFIVITREPKDAFNEQLLSLLKILLVVSLLGIGLIYLFSQYLGKIAYDPVNRIIQQIKARDEESFYQPLKPEKSYEEIHDLIATYNHFIDRIGQHSQIQKNFIDYVSHELRTPITAMLGSMEVTAQQERSPAEYQATLRNLKQYSQDLHETLDQMMILSGAQDRFEFQSIRLDEIIWQLVEDAILYHQASINVDIQVEDTALLEIQGNQKLLSLAIHNLLSNAIKYSNNKPLAIVLGQQDGQLYLEVADQGIGILDEDLQHITDNFYRGQNTQAFQGKGIGLSMANIIFNIHAIQMEIIANLPKGTRIQLTFPRF</sequence>
<dbReference type="InterPro" id="IPR050351">
    <property type="entry name" value="BphY/WalK/GraS-like"/>
</dbReference>
<dbReference type="PROSITE" id="PS50109">
    <property type="entry name" value="HIS_KIN"/>
    <property type="match status" value="1"/>
</dbReference>
<gene>
    <name evidence="9" type="ORF">GQF63_00090</name>
</gene>
<comment type="catalytic activity">
    <reaction evidence="1">
        <text>ATP + protein L-histidine = ADP + protein N-phospho-L-histidine.</text>
        <dbReference type="EC" id="2.7.13.3"/>
    </reaction>
</comment>
<dbReference type="InterPro" id="IPR005467">
    <property type="entry name" value="His_kinase_dom"/>
</dbReference>
<dbReference type="PANTHER" id="PTHR45453">
    <property type="entry name" value="PHOSPHATE REGULON SENSOR PROTEIN PHOR"/>
    <property type="match status" value="1"/>
</dbReference>
<evidence type="ECO:0000313" key="10">
    <source>
        <dbReference type="Proteomes" id="UP000435036"/>
    </source>
</evidence>
<dbReference type="AlphaFoldDB" id="A0A6N8KUL1"/>
<keyword evidence="7" id="KW-1133">Transmembrane helix</keyword>
<dbReference type="InterPro" id="IPR004358">
    <property type="entry name" value="Sig_transdc_His_kin-like_C"/>
</dbReference>
<dbReference type="SMART" id="SM00388">
    <property type="entry name" value="HisKA"/>
    <property type="match status" value="1"/>
</dbReference>
<dbReference type="Gene3D" id="1.10.287.130">
    <property type="match status" value="1"/>
</dbReference>
<dbReference type="Pfam" id="PF00512">
    <property type="entry name" value="HisKA"/>
    <property type="match status" value="1"/>
</dbReference>
<dbReference type="PANTHER" id="PTHR45453:SF1">
    <property type="entry name" value="PHOSPHATE REGULON SENSOR PROTEIN PHOR"/>
    <property type="match status" value="1"/>
</dbReference>
<dbReference type="OrthoDB" id="594725at2"/>
<dbReference type="SUPFAM" id="SSF47384">
    <property type="entry name" value="Homodimeric domain of signal transducing histidine kinase"/>
    <property type="match status" value="1"/>
</dbReference>
<dbReference type="GO" id="GO:0000155">
    <property type="term" value="F:phosphorelay sensor kinase activity"/>
    <property type="evidence" value="ECO:0007669"/>
    <property type="project" value="InterPro"/>
</dbReference>
<keyword evidence="3" id="KW-0597">Phosphoprotein</keyword>
<name>A0A6N8KUL1_9SPHI</name>
<dbReference type="EMBL" id="WSQA01000001">
    <property type="protein sequence ID" value="MVZ60409.1"/>
    <property type="molecule type" value="Genomic_DNA"/>
</dbReference>
<feature type="transmembrane region" description="Helical" evidence="7">
    <location>
        <begin position="117"/>
        <end position="138"/>
    </location>
</feature>
<keyword evidence="7" id="KW-0472">Membrane</keyword>
<dbReference type="InterPro" id="IPR003661">
    <property type="entry name" value="HisK_dim/P_dom"/>
</dbReference>
<dbReference type="GO" id="GO:0004721">
    <property type="term" value="F:phosphoprotein phosphatase activity"/>
    <property type="evidence" value="ECO:0007669"/>
    <property type="project" value="TreeGrafter"/>
</dbReference>
<keyword evidence="4" id="KW-0808">Transferase</keyword>
<accession>A0A6N8KUL1</accession>
<evidence type="ECO:0000256" key="1">
    <source>
        <dbReference type="ARBA" id="ARBA00000085"/>
    </source>
</evidence>
<protein>
    <recommendedName>
        <fullName evidence="2">histidine kinase</fullName>
        <ecNumber evidence="2">2.7.13.3</ecNumber>
    </recommendedName>
</protein>